<organism evidence="2 3">
    <name type="scientific">Paragonimus heterotremus</name>
    <dbReference type="NCBI Taxonomy" id="100268"/>
    <lineage>
        <taxon>Eukaryota</taxon>
        <taxon>Metazoa</taxon>
        <taxon>Spiralia</taxon>
        <taxon>Lophotrochozoa</taxon>
        <taxon>Platyhelminthes</taxon>
        <taxon>Trematoda</taxon>
        <taxon>Digenea</taxon>
        <taxon>Plagiorchiida</taxon>
        <taxon>Troglotremata</taxon>
        <taxon>Troglotrematidae</taxon>
        <taxon>Paragonimus</taxon>
    </lineage>
</organism>
<dbReference type="OrthoDB" id="10312536at2759"/>
<evidence type="ECO:0000313" key="2">
    <source>
        <dbReference type="EMBL" id="KAF5394031.1"/>
    </source>
</evidence>
<feature type="domain" description="Peptidase S1" evidence="1">
    <location>
        <begin position="3"/>
        <end position="77"/>
    </location>
</feature>
<proteinExistence type="predicted"/>
<dbReference type="Proteomes" id="UP000748531">
    <property type="component" value="Unassembled WGS sequence"/>
</dbReference>
<gene>
    <name evidence="2" type="ORF">PHET_12362</name>
</gene>
<dbReference type="Gene3D" id="2.40.10.10">
    <property type="entry name" value="Trypsin-like serine proteases"/>
    <property type="match status" value="1"/>
</dbReference>
<dbReference type="EMBL" id="LUCH01022642">
    <property type="protein sequence ID" value="KAF5394031.1"/>
    <property type="molecule type" value="Genomic_DNA"/>
</dbReference>
<accession>A0A8J4SMV1</accession>
<keyword evidence="3" id="KW-1185">Reference proteome</keyword>
<dbReference type="InterPro" id="IPR043504">
    <property type="entry name" value="Peptidase_S1_PA_chymotrypsin"/>
</dbReference>
<dbReference type="Pfam" id="PF00089">
    <property type="entry name" value="Trypsin"/>
    <property type="match status" value="1"/>
</dbReference>
<dbReference type="AlphaFoldDB" id="A0A8J4SMV1"/>
<protein>
    <recommendedName>
        <fullName evidence="1">Peptidase S1 domain-containing protein</fullName>
    </recommendedName>
</protein>
<dbReference type="GO" id="GO:0006508">
    <property type="term" value="P:proteolysis"/>
    <property type="evidence" value="ECO:0007669"/>
    <property type="project" value="InterPro"/>
</dbReference>
<evidence type="ECO:0000313" key="3">
    <source>
        <dbReference type="Proteomes" id="UP000748531"/>
    </source>
</evidence>
<evidence type="ECO:0000259" key="1">
    <source>
        <dbReference type="Pfam" id="PF00089"/>
    </source>
</evidence>
<dbReference type="InterPro" id="IPR001254">
    <property type="entry name" value="Trypsin_dom"/>
</dbReference>
<name>A0A8J4SMV1_9TREM</name>
<dbReference type="GO" id="GO:0004252">
    <property type="term" value="F:serine-type endopeptidase activity"/>
    <property type="evidence" value="ECO:0007669"/>
    <property type="project" value="InterPro"/>
</dbReference>
<comment type="caution">
    <text evidence="2">The sequence shown here is derived from an EMBL/GenBank/DDBJ whole genome shotgun (WGS) entry which is preliminary data.</text>
</comment>
<sequence length="109" mass="12261">MNVDYDIALVKSTGSIPLNDSRVAAAKLPGYEKGSKWISYNAQCAISGWGCARDNGPQQETARAVWMGSINKQECVDLLDRTFQWRPEIRFCIKDYKYGGATCLESFVW</sequence>
<reference evidence="2" key="1">
    <citation type="submission" date="2019-05" db="EMBL/GenBank/DDBJ databases">
        <title>Annotation for the trematode Paragonimus heterotremus.</title>
        <authorList>
            <person name="Choi Y.-J."/>
        </authorList>
    </citation>
    <scope>NUCLEOTIDE SEQUENCE</scope>
    <source>
        <strain evidence="2">LC</strain>
    </source>
</reference>
<dbReference type="SUPFAM" id="SSF50494">
    <property type="entry name" value="Trypsin-like serine proteases"/>
    <property type="match status" value="1"/>
</dbReference>
<dbReference type="InterPro" id="IPR009003">
    <property type="entry name" value="Peptidase_S1_PA"/>
</dbReference>